<keyword evidence="15" id="KW-1185">Reference proteome</keyword>
<protein>
    <recommendedName>
        <fullName evidence="3">histidine kinase</fullName>
        <ecNumber evidence="3">2.7.13.3</ecNumber>
    </recommendedName>
</protein>
<dbReference type="Gene3D" id="3.30.450.20">
    <property type="entry name" value="PAS domain"/>
    <property type="match status" value="1"/>
</dbReference>
<evidence type="ECO:0000256" key="7">
    <source>
        <dbReference type="ARBA" id="ARBA00022777"/>
    </source>
</evidence>
<evidence type="ECO:0000256" key="4">
    <source>
        <dbReference type="ARBA" id="ARBA00022679"/>
    </source>
</evidence>
<dbReference type="Pfam" id="PF13188">
    <property type="entry name" value="PAS_8"/>
    <property type="match status" value="1"/>
</dbReference>
<dbReference type="SMART" id="SM00387">
    <property type="entry name" value="HATPase_c"/>
    <property type="match status" value="1"/>
</dbReference>
<comment type="subcellular location">
    <subcellularLocation>
        <location evidence="2">Membrane</location>
        <topology evidence="2">Multi-pass membrane protein</topology>
    </subcellularLocation>
</comment>
<reference evidence="14 15" key="1">
    <citation type="submission" date="2018-05" db="EMBL/GenBank/DDBJ databases">
        <title>Genomic Encyclopedia of Type Strains, Phase IV (KMG-IV): sequencing the most valuable type-strain genomes for metagenomic binning, comparative biology and taxonomic classification.</title>
        <authorList>
            <person name="Goeker M."/>
        </authorList>
    </citation>
    <scope>NUCLEOTIDE SEQUENCE [LARGE SCALE GENOMIC DNA]</scope>
    <source>
        <strain evidence="14 15">DSM 19792</strain>
    </source>
</reference>
<comment type="caution">
    <text evidence="14">The sequence shown here is derived from an EMBL/GenBank/DDBJ whole genome shotgun (WGS) entry which is preliminary data.</text>
</comment>
<dbReference type="GO" id="GO:0000156">
    <property type="term" value="F:phosphorelay response regulator activity"/>
    <property type="evidence" value="ECO:0007669"/>
    <property type="project" value="TreeGrafter"/>
</dbReference>
<feature type="domain" description="Histidine kinase" evidence="13">
    <location>
        <begin position="232"/>
        <end position="452"/>
    </location>
</feature>
<sequence>MSLKRRLLAYLFGIHGIFLALAFSFYLERPLLIVCLELGLACSLGLSLYLVNKVLQPLDFAQQFHDLLQDENYASRIKPDRNTEINGLVILFNRMLEALYKERLELGEQRGFLDRLLEATPTAVIVFDFDDKISLMNASAQHLLEVKEIAGLSLPQLLQEESGASKNDLLSKLHQLLPGESAVYSDTEGRRYRCQRNQFTDRGFKRDFLLIDEITAELASSEKATYEKLIRVLAHEVNNTVAATGSVLESLLFYSGQLRTEDSQDFMTAIAAVRKRNGNLGEFIERFTRVVKMPEPELKPHDLAAMLDGIVYLYRQQCSELGISFNWIVRDDLPLLMLDAPLMEQALLNIVKNAIEAVEAAIKSGQQEAGYVHLSLRRIEEDSQILLSVTDSARLLSDVPHGQLFTPFFTTKKGGQGIGLMFVREVLNRHGYEHKLRINGDGETSFDILIDG</sequence>
<evidence type="ECO:0000256" key="3">
    <source>
        <dbReference type="ARBA" id="ARBA00012438"/>
    </source>
</evidence>
<keyword evidence="5 12" id="KW-0812">Transmembrane</keyword>
<keyword evidence="7 14" id="KW-0418">Kinase</keyword>
<dbReference type="GO" id="GO:0005524">
    <property type="term" value="F:ATP binding"/>
    <property type="evidence" value="ECO:0007669"/>
    <property type="project" value="UniProtKB-KW"/>
</dbReference>
<evidence type="ECO:0000256" key="2">
    <source>
        <dbReference type="ARBA" id="ARBA00004141"/>
    </source>
</evidence>
<dbReference type="InterPro" id="IPR003594">
    <property type="entry name" value="HATPase_dom"/>
</dbReference>
<keyword evidence="11 12" id="KW-0472">Membrane</keyword>
<keyword evidence="9 12" id="KW-1133">Transmembrane helix</keyword>
<evidence type="ECO:0000256" key="5">
    <source>
        <dbReference type="ARBA" id="ARBA00022692"/>
    </source>
</evidence>
<dbReference type="EC" id="2.7.13.3" evidence="3"/>
<evidence type="ECO:0000256" key="12">
    <source>
        <dbReference type="SAM" id="Phobius"/>
    </source>
</evidence>
<organism evidence="14 15">
    <name type="scientific">Undibacterium pigrum</name>
    <dbReference type="NCBI Taxonomy" id="401470"/>
    <lineage>
        <taxon>Bacteria</taxon>
        <taxon>Pseudomonadati</taxon>
        <taxon>Pseudomonadota</taxon>
        <taxon>Betaproteobacteria</taxon>
        <taxon>Burkholderiales</taxon>
        <taxon>Oxalobacteraceae</taxon>
        <taxon>Undibacterium</taxon>
    </lineage>
</organism>
<dbReference type="GO" id="GO:0007234">
    <property type="term" value="P:osmosensory signaling via phosphorelay pathway"/>
    <property type="evidence" value="ECO:0007669"/>
    <property type="project" value="TreeGrafter"/>
</dbReference>
<dbReference type="InterPro" id="IPR000014">
    <property type="entry name" value="PAS"/>
</dbReference>
<dbReference type="GO" id="GO:0004673">
    <property type="term" value="F:protein histidine kinase activity"/>
    <property type="evidence" value="ECO:0007669"/>
    <property type="project" value="UniProtKB-EC"/>
</dbReference>
<evidence type="ECO:0000259" key="13">
    <source>
        <dbReference type="PROSITE" id="PS50109"/>
    </source>
</evidence>
<dbReference type="AlphaFoldDB" id="A0A318JEE2"/>
<dbReference type="PROSITE" id="PS50109">
    <property type="entry name" value="HIS_KIN"/>
    <property type="match status" value="1"/>
</dbReference>
<dbReference type="OrthoDB" id="1931120at2"/>
<dbReference type="SUPFAM" id="SSF55874">
    <property type="entry name" value="ATPase domain of HSP90 chaperone/DNA topoisomerase II/histidine kinase"/>
    <property type="match status" value="1"/>
</dbReference>
<dbReference type="InterPro" id="IPR036890">
    <property type="entry name" value="HATPase_C_sf"/>
</dbReference>
<dbReference type="SMART" id="SM00091">
    <property type="entry name" value="PAS"/>
    <property type="match status" value="1"/>
</dbReference>
<evidence type="ECO:0000256" key="11">
    <source>
        <dbReference type="ARBA" id="ARBA00023136"/>
    </source>
</evidence>
<dbReference type="Proteomes" id="UP000247792">
    <property type="component" value="Unassembled WGS sequence"/>
</dbReference>
<keyword evidence="10" id="KW-0902">Two-component regulatory system</keyword>
<evidence type="ECO:0000256" key="1">
    <source>
        <dbReference type="ARBA" id="ARBA00000085"/>
    </source>
</evidence>
<dbReference type="InterPro" id="IPR050351">
    <property type="entry name" value="BphY/WalK/GraS-like"/>
</dbReference>
<dbReference type="PANTHER" id="PTHR42878:SF7">
    <property type="entry name" value="SENSOR HISTIDINE KINASE GLRK"/>
    <property type="match status" value="1"/>
</dbReference>
<accession>A0A318JEE2</accession>
<dbReference type="InterPro" id="IPR035965">
    <property type="entry name" value="PAS-like_dom_sf"/>
</dbReference>
<dbReference type="InterPro" id="IPR005467">
    <property type="entry name" value="His_kinase_dom"/>
</dbReference>
<comment type="catalytic activity">
    <reaction evidence="1">
        <text>ATP + protein L-histidine = ADP + protein N-phospho-L-histidine.</text>
        <dbReference type="EC" id="2.7.13.3"/>
    </reaction>
</comment>
<dbReference type="PANTHER" id="PTHR42878">
    <property type="entry name" value="TWO-COMPONENT HISTIDINE KINASE"/>
    <property type="match status" value="1"/>
</dbReference>
<keyword evidence="6" id="KW-0547">Nucleotide-binding</keyword>
<evidence type="ECO:0000256" key="8">
    <source>
        <dbReference type="ARBA" id="ARBA00022840"/>
    </source>
</evidence>
<keyword evidence="8" id="KW-0067">ATP-binding</keyword>
<evidence type="ECO:0000313" key="14">
    <source>
        <dbReference type="EMBL" id="PXX45350.1"/>
    </source>
</evidence>
<evidence type="ECO:0000256" key="6">
    <source>
        <dbReference type="ARBA" id="ARBA00022741"/>
    </source>
</evidence>
<dbReference type="RefSeq" id="WP_110254784.1">
    <property type="nucleotide sequence ID" value="NZ_QJKB01000002.1"/>
</dbReference>
<evidence type="ECO:0000256" key="10">
    <source>
        <dbReference type="ARBA" id="ARBA00023012"/>
    </source>
</evidence>
<dbReference type="Gene3D" id="6.10.340.10">
    <property type="match status" value="1"/>
</dbReference>
<name>A0A318JEE2_9BURK</name>
<dbReference type="Gene3D" id="3.30.565.10">
    <property type="entry name" value="Histidine kinase-like ATPase, C-terminal domain"/>
    <property type="match status" value="1"/>
</dbReference>
<feature type="transmembrane region" description="Helical" evidence="12">
    <location>
        <begin position="7"/>
        <end position="25"/>
    </location>
</feature>
<evidence type="ECO:0000313" key="15">
    <source>
        <dbReference type="Proteomes" id="UP000247792"/>
    </source>
</evidence>
<dbReference type="SUPFAM" id="SSF55785">
    <property type="entry name" value="PYP-like sensor domain (PAS domain)"/>
    <property type="match status" value="1"/>
</dbReference>
<keyword evidence="4" id="KW-0808">Transferase</keyword>
<gene>
    <name evidence="14" type="ORF">DFR42_102578</name>
</gene>
<dbReference type="GO" id="GO:0016020">
    <property type="term" value="C:membrane"/>
    <property type="evidence" value="ECO:0007669"/>
    <property type="project" value="UniProtKB-SubCell"/>
</dbReference>
<dbReference type="Pfam" id="PF02518">
    <property type="entry name" value="HATPase_c"/>
    <property type="match status" value="1"/>
</dbReference>
<evidence type="ECO:0000256" key="9">
    <source>
        <dbReference type="ARBA" id="ARBA00022989"/>
    </source>
</evidence>
<dbReference type="GO" id="GO:0030295">
    <property type="term" value="F:protein kinase activator activity"/>
    <property type="evidence" value="ECO:0007669"/>
    <property type="project" value="TreeGrafter"/>
</dbReference>
<dbReference type="EMBL" id="QJKB01000002">
    <property type="protein sequence ID" value="PXX45350.1"/>
    <property type="molecule type" value="Genomic_DNA"/>
</dbReference>
<proteinExistence type="predicted"/>